<evidence type="ECO:0000313" key="2">
    <source>
        <dbReference type="EMBL" id="MFJ3046777.1"/>
    </source>
</evidence>
<evidence type="ECO:0000256" key="1">
    <source>
        <dbReference type="SAM" id="MobiDB-lite"/>
    </source>
</evidence>
<dbReference type="RefSeq" id="WP_156226486.1">
    <property type="nucleotide sequence ID" value="NZ_JBIUZV010000006.1"/>
</dbReference>
<accession>A0ABW8F0G9</accession>
<reference evidence="2 3" key="1">
    <citation type="submission" date="2024-10" db="EMBL/GenBank/DDBJ databases">
        <title>The Natural Products Discovery Center: Release of the First 8490 Sequenced Strains for Exploring Actinobacteria Biosynthetic Diversity.</title>
        <authorList>
            <person name="Kalkreuter E."/>
            <person name="Kautsar S.A."/>
            <person name="Yang D."/>
            <person name="Bader C.D."/>
            <person name="Teijaro C.N."/>
            <person name="Fluegel L."/>
            <person name="Davis C.M."/>
            <person name="Simpson J.R."/>
            <person name="Lauterbach L."/>
            <person name="Steele A.D."/>
            <person name="Gui C."/>
            <person name="Meng S."/>
            <person name="Li G."/>
            <person name="Viehrig K."/>
            <person name="Ye F."/>
            <person name="Su P."/>
            <person name="Kiefer A.F."/>
            <person name="Nichols A."/>
            <person name="Cepeda A.J."/>
            <person name="Yan W."/>
            <person name="Fan B."/>
            <person name="Jiang Y."/>
            <person name="Adhikari A."/>
            <person name="Zheng C.-J."/>
            <person name="Schuster L."/>
            <person name="Cowan T.M."/>
            <person name="Smanski M.J."/>
            <person name="Chevrette M.G."/>
            <person name="De Carvalho L.P.S."/>
            <person name="Shen B."/>
        </authorList>
    </citation>
    <scope>NUCLEOTIDE SEQUENCE [LARGE SCALE GENOMIC DNA]</scope>
    <source>
        <strain evidence="2 3">NPDC087045</strain>
    </source>
</reference>
<comment type="caution">
    <text evidence="2">The sequence shown here is derived from an EMBL/GenBank/DDBJ whole genome shotgun (WGS) entry which is preliminary data.</text>
</comment>
<dbReference type="Proteomes" id="UP001617427">
    <property type="component" value="Unassembled WGS sequence"/>
</dbReference>
<sequence length="150" mass="16366">MMYAQRESQNQHDSGKLPVHQRQELRTPFVDNRPLAAAHQALISVAQRAPVVQLATRLSDPVLFNGGAFRLLQLIQQWGPPNGTHVQVIPTDNVGGSYRVRFRNQNGPAISLQTANQWVQAGLAHADDNDASSDEGSSSDSDTSSSDDDH</sequence>
<protein>
    <submittedName>
        <fullName evidence="2">Uncharacterized protein</fullName>
    </submittedName>
</protein>
<keyword evidence="3" id="KW-1185">Reference proteome</keyword>
<organism evidence="2 3">
    <name type="scientific">Herbaspirillum chlorophenolicum</name>
    <dbReference type="NCBI Taxonomy" id="211589"/>
    <lineage>
        <taxon>Bacteria</taxon>
        <taxon>Pseudomonadati</taxon>
        <taxon>Pseudomonadota</taxon>
        <taxon>Betaproteobacteria</taxon>
        <taxon>Burkholderiales</taxon>
        <taxon>Oxalobacteraceae</taxon>
        <taxon>Herbaspirillum</taxon>
    </lineage>
</organism>
<feature type="compositionally biased region" description="Low complexity" evidence="1">
    <location>
        <begin position="134"/>
        <end position="144"/>
    </location>
</feature>
<dbReference type="EMBL" id="JBIUZV010000006">
    <property type="protein sequence ID" value="MFJ3046777.1"/>
    <property type="molecule type" value="Genomic_DNA"/>
</dbReference>
<evidence type="ECO:0000313" key="3">
    <source>
        <dbReference type="Proteomes" id="UP001617427"/>
    </source>
</evidence>
<name>A0ABW8F0G9_9BURK</name>
<gene>
    <name evidence="2" type="ORF">ACIPEN_13185</name>
</gene>
<proteinExistence type="predicted"/>
<feature type="region of interest" description="Disordered" evidence="1">
    <location>
        <begin position="122"/>
        <end position="150"/>
    </location>
</feature>